<reference evidence="2" key="1">
    <citation type="journal article" date="2020" name="mSystems">
        <title>Genome- and Community-Level Interaction Insights into Carbon Utilization and Element Cycling Functions of Hydrothermarchaeota in Hydrothermal Sediment.</title>
        <authorList>
            <person name="Zhou Z."/>
            <person name="Liu Y."/>
            <person name="Xu W."/>
            <person name="Pan J."/>
            <person name="Luo Z.H."/>
            <person name="Li M."/>
        </authorList>
    </citation>
    <scope>NUCLEOTIDE SEQUENCE [LARGE SCALE GENOMIC DNA]</scope>
    <source>
        <strain evidence="2">SpSt-618</strain>
    </source>
</reference>
<gene>
    <name evidence="2" type="ORF">ENT87_06310</name>
</gene>
<keyword evidence="1" id="KW-1133">Transmembrane helix</keyword>
<dbReference type="AlphaFoldDB" id="A0A7J3I959"/>
<evidence type="ECO:0000313" key="2">
    <source>
        <dbReference type="EMBL" id="HGN37141.1"/>
    </source>
</evidence>
<keyword evidence="1" id="KW-0812">Transmembrane</keyword>
<proteinExistence type="predicted"/>
<organism evidence="2">
    <name type="scientific">Ignisphaera aggregans</name>
    <dbReference type="NCBI Taxonomy" id="334771"/>
    <lineage>
        <taxon>Archaea</taxon>
        <taxon>Thermoproteota</taxon>
        <taxon>Thermoprotei</taxon>
        <taxon>Desulfurococcales</taxon>
        <taxon>Desulfurococcaceae</taxon>
        <taxon>Ignisphaera</taxon>
    </lineage>
</organism>
<feature type="transmembrane region" description="Helical" evidence="1">
    <location>
        <begin position="219"/>
        <end position="245"/>
    </location>
</feature>
<evidence type="ECO:0000256" key="1">
    <source>
        <dbReference type="SAM" id="Phobius"/>
    </source>
</evidence>
<accession>A0A7J3I959</accession>
<comment type="caution">
    <text evidence="2">The sequence shown here is derived from an EMBL/GenBank/DDBJ whole genome shotgun (WGS) entry which is preliminary data.</text>
</comment>
<protein>
    <submittedName>
        <fullName evidence="2">Uncharacterized protein</fullName>
    </submittedName>
</protein>
<keyword evidence="1" id="KW-0472">Membrane</keyword>
<dbReference type="EMBL" id="DTAI01000187">
    <property type="protein sequence ID" value="HGN37141.1"/>
    <property type="molecule type" value="Genomic_DNA"/>
</dbReference>
<name>A0A7J3I959_9CREN</name>
<sequence>MSRLMLLFFILLIISLALVVTGVYIVVYRGVEIGYTTYFITIPEYSFETLMPGSYIRTEVYGIELASIKRDIFEPVNWIYRTTDLPWRNCTGAKYIGVGFASRLAAFYNGTPRLMLEIYGCRGSYCELLVSSDLISDTITVKELNRYYGKTDYKLQNSILDYEYFNITLVPIGLVVEDFGVVSDATCYFKYEVSTPVLSVKGYDPKTYLITIPTYVNTFLLQIGLALSISGLALMLASLYILIIIRTKP</sequence>